<organism evidence="3 4">
    <name type="scientific">Klugiella xanthotipulae</name>
    <dbReference type="NCBI Taxonomy" id="244735"/>
    <lineage>
        <taxon>Bacteria</taxon>
        <taxon>Bacillati</taxon>
        <taxon>Actinomycetota</taxon>
        <taxon>Actinomycetes</taxon>
        <taxon>Micrococcales</taxon>
        <taxon>Microbacteriaceae</taxon>
        <taxon>Klugiella</taxon>
    </lineage>
</organism>
<dbReference type="Proteomes" id="UP000318331">
    <property type="component" value="Unassembled WGS sequence"/>
</dbReference>
<reference evidence="3 4" key="1">
    <citation type="submission" date="2019-06" db="EMBL/GenBank/DDBJ databases">
        <title>Sequencing the genomes of 1000 actinobacteria strains.</title>
        <authorList>
            <person name="Klenk H.-P."/>
        </authorList>
    </citation>
    <scope>NUCLEOTIDE SEQUENCE [LARGE SCALE GENOMIC DNA]</scope>
    <source>
        <strain evidence="3 4">DSM 18031</strain>
    </source>
</reference>
<dbReference type="EMBL" id="VFPN01000003">
    <property type="protein sequence ID" value="TQM61588.1"/>
    <property type="molecule type" value="Genomic_DNA"/>
</dbReference>
<name>A0A543I3R6_9MICO</name>
<evidence type="ECO:0000313" key="2">
    <source>
        <dbReference type="EMBL" id="TQM61588.1"/>
    </source>
</evidence>
<comment type="caution">
    <text evidence="3">The sequence shown here is derived from an EMBL/GenBank/DDBJ whole genome shotgun (WGS) entry which is preliminary data.</text>
</comment>
<feature type="domain" description="HTH cro/C1-type" evidence="1">
    <location>
        <begin position="21"/>
        <end position="76"/>
    </location>
</feature>
<dbReference type="AlphaFoldDB" id="A0A543I3R6"/>
<dbReference type="RefSeq" id="WP_141914824.1">
    <property type="nucleotide sequence ID" value="NZ_BAAAYS010000007.1"/>
</dbReference>
<dbReference type="PROSITE" id="PS50943">
    <property type="entry name" value="HTH_CROC1"/>
    <property type="match status" value="1"/>
</dbReference>
<keyword evidence="4" id="KW-1185">Reference proteome</keyword>
<dbReference type="InterPro" id="IPR001387">
    <property type="entry name" value="Cro/C1-type_HTH"/>
</dbReference>
<gene>
    <name evidence="3" type="ORF">FB466_0005</name>
    <name evidence="2" type="ORF">FB466_2547</name>
</gene>
<dbReference type="CDD" id="cd00093">
    <property type="entry name" value="HTH_XRE"/>
    <property type="match status" value="1"/>
</dbReference>
<dbReference type="EMBL" id="VFPN01000001">
    <property type="protein sequence ID" value="TQM65215.1"/>
    <property type="molecule type" value="Genomic_DNA"/>
</dbReference>
<dbReference type="GO" id="GO:0003677">
    <property type="term" value="F:DNA binding"/>
    <property type="evidence" value="ECO:0007669"/>
    <property type="project" value="InterPro"/>
</dbReference>
<evidence type="ECO:0000313" key="4">
    <source>
        <dbReference type="Proteomes" id="UP000318331"/>
    </source>
</evidence>
<dbReference type="InterPro" id="IPR010982">
    <property type="entry name" value="Lambda_DNA-bd_dom_sf"/>
</dbReference>
<proteinExistence type="predicted"/>
<dbReference type="SMART" id="SM00530">
    <property type="entry name" value="HTH_XRE"/>
    <property type="match status" value="1"/>
</dbReference>
<dbReference type="Pfam" id="PF13560">
    <property type="entry name" value="HTH_31"/>
    <property type="match status" value="1"/>
</dbReference>
<evidence type="ECO:0000313" key="3">
    <source>
        <dbReference type="EMBL" id="TQM65215.1"/>
    </source>
</evidence>
<accession>A0A543I3R6</accession>
<protein>
    <submittedName>
        <fullName evidence="3">Helix-turn-helix protein</fullName>
    </submittedName>
</protein>
<dbReference type="SUPFAM" id="SSF47413">
    <property type="entry name" value="lambda repressor-like DNA-binding domains"/>
    <property type="match status" value="1"/>
</dbReference>
<dbReference type="Gene3D" id="1.10.260.40">
    <property type="entry name" value="lambda repressor-like DNA-binding domains"/>
    <property type="match status" value="1"/>
</dbReference>
<sequence length="89" mass="9700">MARSRVSDADREFGQHLGEYLRDVRTSAKLSAQQVAEASSLSIDTVRSIETGRIKAPSFFTVAHIASALGLGLDQIRDAIEVRQAGRRS</sequence>
<evidence type="ECO:0000259" key="1">
    <source>
        <dbReference type="PROSITE" id="PS50943"/>
    </source>
</evidence>
<dbReference type="OrthoDB" id="5196639at2"/>